<dbReference type="OrthoDB" id="3258141at2759"/>
<reference evidence="1" key="1">
    <citation type="submission" date="2020-11" db="EMBL/GenBank/DDBJ databases">
        <authorList>
            <consortium name="DOE Joint Genome Institute"/>
            <person name="Ahrendt S."/>
            <person name="Riley R."/>
            <person name="Andreopoulos W."/>
            <person name="Labutti K."/>
            <person name="Pangilinan J."/>
            <person name="Ruiz-Duenas F.J."/>
            <person name="Barrasa J.M."/>
            <person name="Sanchez-Garcia M."/>
            <person name="Camarero S."/>
            <person name="Miyauchi S."/>
            <person name="Serrano A."/>
            <person name="Linde D."/>
            <person name="Babiker R."/>
            <person name="Drula E."/>
            <person name="Ayuso-Fernandez I."/>
            <person name="Pacheco R."/>
            <person name="Padilla G."/>
            <person name="Ferreira P."/>
            <person name="Barriuso J."/>
            <person name="Kellner H."/>
            <person name="Castanera R."/>
            <person name="Alfaro M."/>
            <person name="Ramirez L."/>
            <person name="Pisabarro A.G."/>
            <person name="Kuo A."/>
            <person name="Tritt A."/>
            <person name="Lipzen A."/>
            <person name="He G."/>
            <person name="Yan M."/>
            <person name="Ng V."/>
            <person name="Cullen D."/>
            <person name="Martin F."/>
            <person name="Rosso M.-N."/>
            <person name="Henrissat B."/>
            <person name="Hibbett D."/>
            <person name="Martinez A.T."/>
            <person name="Grigoriev I.V."/>
        </authorList>
    </citation>
    <scope>NUCLEOTIDE SEQUENCE</scope>
    <source>
        <strain evidence="1">AH 40177</strain>
    </source>
</reference>
<keyword evidence="2" id="KW-1185">Reference proteome</keyword>
<gene>
    <name evidence="1" type="ORF">BDP27DRAFT_1371386</name>
</gene>
<organism evidence="1 2">
    <name type="scientific">Rhodocollybia butyracea</name>
    <dbReference type="NCBI Taxonomy" id="206335"/>
    <lineage>
        <taxon>Eukaryota</taxon>
        <taxon>Fungi</taxon>
        <taxon>Dikarya</taxon>
        <taxon>Basidiomycota</taxon>
        <taxon>Agaricomycotina</taxon>
        <taxon>Agaricomycetes</taxon>
        <taxon>Agaricomycetidae</taxon>
        <taxon>Agaricales</taxon>
        <taxon>Marasmiineae</taxon>
        <taxon>Omphalotaceae</taxon>
        <taxon>Rhodocollybia</taxon>
    </lineage>
</organism>
<sequence length="217" mass="24394">MNQFPRSAKSGNKWTFCELDAYNIQLTFQDSSTFFNATPLPTPSVHPEILASQSADDTVDEASYQLLAQFDLAMVPAEPEESEVNDFATVFFQSLGYLHRPRVIRTCKELRFSLSKKINNSVAMNAQRRSRGFEILASKVIPGIIMDGTSPAFFKIPVTQELQYGVMTGTFPDTPTIVTGHVPMIPRPNRSSNEGMKPLDNRRAILQCYEAFKQYIV</sequence>
<dbReference type="EMBL" id="JADNRY010000295">
    <property type="protein sequence ID" value="KAF9059519.1"/>
    <property type="molecule type" value="Genomic_DNA"/>
</dbReference>
<dbReference type="Proteomes" id="UP000772434">
    <property type="component" value="Unassembled WGS sequence"/>
</dbReference>
<evidence type="ECO:0000313" key="2">
    <source>
        <dbReference type="Proteomes" id="UP000772434"/>
    </source>
</evidence>
<proteinExistence type="predicted"/>
<dbReference type="AlphaFoldDB" id="A0A9P5P601"/>
<name>A0A9P5P601_9AGAR</name>
<protein>
    <submittedName>
        <fullName evidence="1">Uncharacterized protein</fullName>
    </submittedName>
</protein>
<comment type="caution">
    <text evidence="1">The sequence shown here is derived from an EMBL/GenBank/DDBJ whole genome shotgun (WGS) entry which is preliminary data.</text>
</comment>
<evidence type="ECO:0000313" key="1">
    <source>
        <dbReference type="EMBL" id="KAF9059519.1"/>
    </source>
</evidence>
<accession>A0A9P5P601</accession>